<organism evidence="4 5">
    <name type="scientific">Flavobacterium profundi</name>
    <dbReference type="NCBI Taxonomy" id="1774945"/>
    <lineage>
        <taxon>Bacteria</taxon>
        <taxon>Pseudomonadati</taxon>
        <taxon>Bacteroidota</taxon>
        <taxon>Flavobacteriia</taxon>
        <taxon>Flavobacteriales</taxon>
        <taxon>Flavobacteriaceae</taxon>
        <taxon>Flavobacterium</taxon>
    </lineage>
</organism>
<dbReference type="Pfam" id="PF03372">
    <property type="entry name" value="Exo_endo_phos"/>
    <property type="match status" value="1"/>
</dbReference>
<keyword evidence="2" id="KW-1133">Transmembrane helix</keyword>
<evidence type="ECO:0000259" key="3">
    <source>
        <dbReference type="Pfam" id="PF03372"/>
    </source>
</evidence>
<accession>A0A6I4ITY4</accession>
<feature type="domain" description="Endonuclease/exonuclease/phosphatase" evidence="3">
    <location>
        <begin position="104"/>
        <end position="310"/>
    </location>
</feature>
<dbReference type="Gene3D" id="3.60.10.10">
    <property type="entry name" value="Endonuclease/exonuclease/phosphatase"/>
    <property type="match status" value="1"/>
</dbReference>
<dbReference type="GO" id="GO:0004519">
    <property type="term" value="F:endonuclease activity"/>
    <property type="evidence" value="ECO:0007669"/>
    <property type="project" value="UniProtKB-KW"/>
</dbReference>
<evidence type="ECO:0000313" key="5">
    <source>
        <dbReference type="Proteomes" id="UP000431264"/>
    </source>
</evidence>
<dbReference type="Proteomes" id="UP000431264">
    <property type="component" value="Unassembled WGS sequence"/>
</dbReference>
<dbReference type="EMBL" id="WQLW01000011">
    <property type="protein sequence ID" value="MVO10330.1"/>
    <property type="molecule type" value="Genomic_DNA"/>
</dbReference>
<feature type="compositionally biased region" description="Basic and acidic residues" evidence="1">
    <location>
        <begin position="345"/>
        <end position="360"/>
    </location>
</feature>
<evidence type="ECO:0000256" key="2">
    <source>
        <dbReference type="SAM" id="Phobius"/>
    </source>
</evidence>
<proteinExistence type="predicted"/>
<keyword evidence="5" id="KW-1185">Reference proteome</keyword>
<keyword evidence="2" id="KW-0812">Transmembrane</keyword>
<dbReference type="SUPFAM" id="SSF56219">
    <property type="entry name" value="DNase I-like"/>
    <property type="match status" value="1"/>
</dbReference>
<feature type="transmembrane region" description="Helical" evidence="2">
    <location>
        <begin position="33"/>
        <end position="53"/>
    </location>
</feature>
<feature type="region of interest" description="Disordered" evidence="1">
    <location>
        <begin position="330"/>
        <end position="360"/>
    </location>
</feature>
<protein>
    <submittedName>
        <fullName evidence="4">Endonuclease/exonuclease/phosphatase family protein</fullName>
    </submittedName>
</protein>
<sequence length="360" mass="41871">MEFVIYILCCIVLVVNILPFIPHQHWFFRVWDFGRIQLLFLLIILFLLSIFVFSDFTVFSRIVQFLLLFFIGYNLKVLLPYTPLYSQENKCNSSNEENSVSIISVNVYQFNNEYDKLIRLIEEVNPDIVLTMESNKDWEEHLRKIETNYPNTHKVTLENTYGMHFYTHLNVIQSKTNYFVADDIPSFEIILETNSGKRFTFFGVHPPPPSPTEEENSKERDGELLSVAKKVKESNYPVIVSGDFNNVAWANSSVLFKKKSQLIDPRIGRGFVSTFHAKYRLLRFPIDLFFHSETIQVNEFKTLRAIGSDHLPLFCKFCIVTENKSENLSENTNVAEDGEIEEIIEEGKKEEGDRDAVATE</sequence>
<gene>
    <name evidence="4" type="ORF">GOQ30_14245</name>
</gene>
<dbReference type="AlphaFoldDB" id="A0A6I4ITY4"/>
<comment type="caution">
    <text evidence="4">The sequence shown here is derived from an EMBL/GenBank/DDBJ whole genome shotgun (WGS) entry which is preliminary data.</text>
</comment>
<feature type="transmembrane region" description="Helical" evidence="2">
    <location>
        <begin position="5"/>
        <end position="21"/>
    </location>
</feature>
<keyword evidence="2" id="KW-0472">Membrane</keyword>
<keyword evidence="4" id="KW-0255">Endonuclease</keyword>
<keyword evidence="4" id="KW-0378">Hydrolase</keyword>
<dbReference type="InterPro" id="IPR036691">
    <property type="entry name" value="Endo/exonu/phosph_ase_sf"/>
</dbReference>
<name>A0A6I4ITY4_9FLAO</name>
<keyword evidence="4" id="KW-0269">Exonuclease</keyword>
<dbReference type="InterPro" id="IPR005135">
    <property type="entry name" value="Endo/exonuclease/phosphatase"/>
</dbReference>
<evidence type="ECO:0000256" key="1">
    <source>
        <dbReference type="SAM" id="MobiDB-lite"/>
    </source>
</evidence>
<reference evidence="5" key="1">
    <citation type="submission" date="2019-05" db="EMBL/GenBank/DDBJ databases">
        <title>Flavobacterium profundi sp. nov., isolated from a deep-sea seamount.</title>
        <authorList>
            <person name="Zhang D.-C."/>
        </authorList>
    </citation>
    <scope>NUCLEOTIDE SEQUENCE [LARGE SCALE GENOMIC DNA]</scope>
    <source>
        <strain evidence="5">TP390</strain>
    </source>
</reference>
<evidence type="ECO:0000313" key="4">
    <source>
        <dbReference type="EMBL" id="MVO10330.1"/>
    </source>
</evidence>
<dbReference type="RefSeq" id="WP_140998757.1">
    <property type="nucleotide sequence ID" value="NZ_VDCZ01000011.1"/>
</dbReference>
<keyword evidence="4" id="KW-0540">Nuclease</keyword>
<dbReference type="GO" id="GO:0004527">
    <property type="term" value="F:exonuclease activity"/>
    <property type="evidence" value="ECO:0007669"/>
    <property type="project" value="UniProtKB-KW"/>
</dbReference>
<dbReference type="OrthoDB" id="9796594at2"/>